<dbReference type="Pfam" id="PF05235">
    <property type="entry name" value="CHAD"/>
    <property type="match status" value="1"/>
</dbReference>
<evidence type="ECO:0000259" key="1">
    <source>
        <dbReference type="PROSITE" id="PS51707"/>
    </source>
</evidence>
<dbReference type="InterPro" id="IPR033469">
    <property type="entry name" value="CYTH-like_dom_sf"/>
</dbReference>
<dbReference type="RefSeq" id="WP_320510650.1">
    <property type="nucleotide sequence ID" value="NZ_JAXCLW010000011.1"/>
</dbReference>
<name>A0ABU5EKC3_9PROT</name>
<reference evidence="3 4" key="1">
    <citation type="journal article" date="2016" name="Antonie Van Leeuwenhoek">
        <title>Dongia soli sp. nov., isolated from soil from Dokdo, Korea.</title>
        <authorList>
            <person name="Kim D.U."/>
            <person name="Lee H."/>
            <person name="Kim H."/>
            <person name="Kim S.G."/>
            <person name="Ka J.O."/>
        </authorList>
    </citation>
    <scope>NUCLEOTIDE SEQUENCE [LARGE SCALE GENOMIC DNA]</scope>
    <source>
        <strain evidence="3 4">D78</strain>
    </source>
</reference>
<dbReference type="InterPro" id="IPR039013">
    <property type="entry name" value="YgiF"/>
</dbReference>
<evidence type="ECO:0000313" key="3">
    <source>
        <dbReference type="EMBL" id="MDY0885576.1"/>
    </source>
</evidence>
<dbReference type="PROSITE" id="PS51707">
    <property type="entry name" value="CYTH"/>
    <property type="match status" value="1"/>
</dbReference>
<dbReference type="SUPFAM" id="SSF55154">
    <property type="entry name" value="CYTH-like phosphatases"/>
    <property type="match status" value="1"/>
</dbReference>
<feature type="domain" description="CYTH" evidence="1">
    <location>
        <begin position="2"/>
        <end position="210"/>
    </location>
</feature>
<dbReference type="InterPro" id="IPR038186">
    <property type="entry name" value="CHAD_dom_sf"/>
</dbReference>
<dbReference type="Gene3D" id="2.40.320.10">
    <property type="entry name" value="Hypothetical Protein Pfu-838710-001"/>
    <property type="match status" value="1"/>
</dbReference>
<proteinExistence type="predicted"/>
<evidence type="ECO:0000259" key="2">
    <source>
        <dbReference type="PROSITE" id="PS51708"/>
    </source>
</evidence>
<sequence>MADEIELKLTLPESVAGKRTTYTPAKIAAAFDLEQMRPASNRHLQNTYFDSEDEWLRRQGMALRIRRTGHYRIQTLKAPTTKVTGAQAYREFESQIADDVPNLALVQDAEIQELCRDADLAARLQPAFTTDYRRATWEIALENAVIELALDRGQIIVGDQQLPIQEVELELKQGDPAALFSFAEAAVGRLPFRLGHQTKAARGYGLRAGHVAGPVKSSGFDLSADCDVSEAFHLIAGHCLASLHANEAAVIQNEDPEGIHQFRVALRRFRSIVRAYRDLMDEVVYLQLSDDLRWLQQQFGPARDLDVFIAETLTAIHARFPDRDAIGHLLEVAKNRCHEARHHTHKTLDQPRYVEIQLRLYRWLASRGWQRSSATASLSTRASDFAGRLLKKQHKKLMRRGADGRIAESELHELRVAGKKMRYLGDAFKSFYKSRPYKEYSEALSDIQDCLGVLNDAFVGQRLLPDLLDDLHAAGTVDKEQIELARGIVLGWQASRIDVNLQQFHRIWKTFLKADHYWK</sequence>
<dbReference type="PANTHER" id="PTHR39569:SF1">
    <property type="entry name" value="INORGANIC TRIPHOSPHATASE"/>
    <property type="match status" value="1"/>
</dbReference>
<dbReference type="Proteomes" id="UP001279642">
    <property type="component" value="Unassembled WGS sequence"/>
</dbReference>
<dbReference type="SMART" id="SM00880">
    <property type="entry name" value="CHAD"/>
    <property type="match status" value="1"/>
</dbReference>
<evidence type="ECO:0000313" key="4">
    <source>
        <dbReference type="Proteomes" id="UP001279642"/>
    </source>
</evidence>
<dbReference type="InterPro" id="IPR007899">
    <property type="entry name" value="CHAD_dom"/>
</dbReference>
<dbReference type="Gene3D" id="1.40.20.10">
    <property type="entry name" value="CHAD domain"/>
    <property type="match status" value="1"/>
</dbReference>
<dbReference type="CDD" id="cd07756">
    <property type="entry name" value="CYTH-like_Pase_CHAD"/>
    <property type="match status" value="1"/>
</dbReference>
<dbReference type="PROSITE" id="PS51708">
    <property type="entry name" value="CHAD"/>
    <property type="match status" value="1"/>
</dbReference>
<organism evidence="3 4">
    <name type="scientific">Dongia soli</name>
    <dbReference type="NCBI Taxonomy" id="600628"/>
    <lineage>
        <taxon>Bacteria</taxon>
        <taxon>Pseudomonadati</taxon>
        <taxon>Pseudomonadota</taxon>
        <taxon>Alphaproteobacteria</taxon>
        <taxon>Rhodospirillales</taxon>
        <taxon>Dongiaceae</taxon>
        <taxon>Dongia</taxon>
    </lineage>
</organism>
<keyword evidence="4" id="KW-1185">Reference proteome</keyword>
<comment type="caution">
    <text evidence="3">The sequence shown here is derived from an EMBL/GenBank/DDBJ whole genome shotgun (WGS) entry which is preliminary data.</text>
</comment>
<dbReference type="EMBL" id="JAXCLW010000011">
    <property type="protein sequence ID" value="MDY0885576.1"/>
    <property type="molecule type" value="Genomic_DNA"/>
</dbReference>
<dbReference type="PANTHER" id="PTHR39569">
    <property type="entry name" value="INORGANIC TRIPHOSPHATASE"/>
    <property type="match status" value="1"/>
</dbReference>
<gene>
    <name evidence="3" type="ORF">SMD27_22240</name>
</gene>
<dbReference type="InterPro" id="IPR023577">
    <property type="entry name" value="CYTH_domain"/>
</dbReference>
<dbReference type="Pfam" id="PF01928">
    <property type="entry name" value="CYTH"/>
    <property type="match status" value="1"/>
</dbReference>
<feature type="domain" description="CHAD" evidence="2">
    <location>
        <begin position="225"/>
        <end position="513"/>
    </location>
</feature>
<protein>
    <submittedName>
        <fullName evidence="3">CHAD domain-containing protein</fullName>
    </submittedName>
</protein>
<dbReference type="SMART" id="SM01118">
    <property type="entry name" value="CYTH"/>
    <property type="match status" value="1"/>
</dbReference>
<accession>A0ABU5EKC3</accession>